<dbReference type="EMBL" id="SMAD01000001">
    <property type="protein sequence ID" value="TCS89886.1"/>
    <property type="molecule type" value="Genomic_DNA"/>
</dbReference>
<dbReference type="Pfam" id="PF00356">
    <property type="entry name" value="LacI"/>
    <property type="match status" value="1"/>
</dbReference>
<dbReference type="Pfam" id="PF00532">
    <property type="entry name" value="Peripla_BP_1"/>
    <property type="match status" value="1"/>
</dbReference>
<dbReference type="RefSeq" id="WP_132127366.1">
    <property type="nucleotide sequence ID" value="NZ_CP042432.1"/>
</dbReference>
<comment type="caution">
    <text evidence="5">The sequence shown here is derived from an EMBL/GenBank/DDBJ whole genome shotgun (WGS) entry which is preliminary data.</text>
</comment>
<dbReference type="InterPro" id="IPR000843">
    <property type="entry name" value="HTH_LacI"/>
</dbReference>
<dbReference type="SUPFAM" id="SSF53822">
    <property type="entry name" value="Periplasmic binding protein-like I"/>
    <property type="match status" value="1"/>
</dbReference>
<keyword evidence="6" id="KW-1185">Reference proteome</keyword>
<proteinExistence type="predicted"/>
<keyword evidence="2" id="KW-0238">DNA-binding</keyword>
<evidence type="ECO:0000313" key="5">
    <source>
        <dbReference type="EMBL" id="TCS89886.1"/>
    </source>
</evidence>
<dbReference type="InterPro" id="IPR001761">
    <property type="entry name" value="Peripla_BP/Lac1_sug-bd_dom"/>
</dbReference>
<dbReference type="GO" id="GO:0003700">
    <property type="term" value="F:DNA-binding transcription factor activity"/>
    <property type="evidence" value="ECO:0007669"/>
    <property type="project" value="TreeGrafter"/>
</dbReference>
<protein>
    <submittedName>
        <fullName evidence="5">LacI family transcriptional regulator</fullName>
    </submittedName>
</protein>
<keyword evidence="3" id="KW-0804">Transcription</keyword>
<evidence type="ECO:0000313" key="6">
    <source>
        <dbReference type="Proteomes" id="UP000295807"/>
    </source>
</evidence>
<dbReference type="InterPro" id="IPR010982">
    <property type="entry name" value="Lambda_DNA-bd_dom_sf"/>
</dbReference>
<dbReference type="Gene3D" id="3.40.50.2300">
    <property type="match status" value="2"/>
</dbReference>
<feature type="domain" description="HTH lacI-type" evidence="4">
    <location>
        <begin position="6"/>
        <end position="60"/>
    </location>
</feature>
<reference evidence="5 6" key="1">
    <citation type="submission" date="2019-03" db="EMBL/GenBank/DDBJ databases">
        <title>Genomic Encyclopedia of Type Strains, Phase IV (KMG-IV): sequencing the most valuable type-strain genomes for metagenomic binning, comparative biology and taxonomic classification.</title>
        <authorList>
            <person name="Goeker M."/>
        </authorList>
    </citation>
    <scope>NUCLEOTIDE SEQUENCE [LARGE SCALE GENOMIC DNA]</scope>
    <source>
        <strain evidence="5 6">DSM 21100</strain>
    </source>
</reference>
<dbReference type="CDD" id="cd01392">
    <property type="entry name" value="HTH_LacI"/>
    <property type="match status" value="1"/>
</dbReference>
<dbReference type="SUPFAM" id="SSF47413">
    <property type="entry name" value="lambda repressor-like DNA-binding domains"/>
    <property type="match status" value="1"/>
</dbReference>
<evidence type="ECO:0000259" key="4">
    <source>
        <dbReference type="PROSITE" id="PS50932"/>
    </source>
</evidence>
<dbReference type="SMART" id="SM00354">
    <property type="entry name" value="HTH_LACI"/>
    <property type="match status" value="1"/>
</dbReference>
<accession>A0A4R3KY04</accession>
<dbReference type="PANTHER" id="PTHR30146">
    <property type="entry name" value="LACI-RELATED TRANSCRIPTIONAL REPRESSOR"/>
    <property type="match status" value="1"/>
</dbReference>
<name>A0A4R3KY04_9SPHI</name>
<sequence>MSKPVITIYDIARALGISPSTVSRALKDDSIISSETRKKVKKTAEEMGYQPNSIASSLRNKKTLTIGVITHRIDRNFQSRAISGIQDKAHEHGYNIIICQTNDDPDREVKQFQALFSSRIDGLIGQLSMYTRNYDHFQLFLENDIPIVLFDRVPRNLDVQKVVSDDVGGGYKATEHLILQGNKRIAFFTGALSLNIYEDRLKGYKDALEKYGIPFDPDLVFEFYLNTENSRKAARALLADKKKRPDSIFAANDTSAIATIQVAKELGIEIPAELAIVGYANDPSGLIVSPTLSTIDQSAYRMGQIATQLLLKQIEEKKPGKNTSLETTILPVELIVRESSVRK</sequence>
<dbReference type="Gene3D" id="1.10.260.40">
    <property type="entry name" value="lambda repressor-like DNA-binding domains"/>
    <property type="match status" value="1"/>
</dbReference>
<organism evidence="5 6">
    <name type="scientific">Anseongella ginsenosidimutans</name>
    <dbReference type="NCBI Taxonomy" id="496056"/>
    <lineage>
        <taxon>Bacteria</taxon>
        <taxon>Pseudomonadati</taxon>
        <taxon>Bacteroidota</taxon>
        <taxon>Sphingobacteriia</taxon>
        <taxon>Sphingobacteriales</taxon>
        <taxon>Sphingobacteriaceae</taxon>
        <taxon>Anseongella</taxon>
    </lineage>
</organism>
<dbReference type="OrthoDB" id="9803256at2"/>
<evidence type="ECO:0000256" key="2">
    <source>
        <dbReference type="ARBA" id="ARBA00023125"/>
    </source>
</evidence>
<dbReference type="GO" id="GO:0000976">
    <property type="term" value="F:transcription cis-regulatory region binding"/>
    <property type="evidence" value="ECO:0007669"/>
    <property type="project" value="TreeGrafter"/>
</dbReference>
<dbReference type="InterPro" id="IPR028082">
    <property type="entry name" value="Peripla_BP_I"/>
</dbReference>
<dbReference type="Proteomes" id="UP000295807">
    <property type="component" value="Unassembled WGS sequence"/>
</dbReference>
<dbReference type="PANTHER" id="PTHR30146:SF109">
    <property type="entry name" value="HTH-TYPE TRANSCRIPTIONAL REGULATOR GALS"/>
    <property type="match status" value="1"/>
</dbReference>
<evidence type="ECO:0000256" key="3">
    <source>
        <dbReference type="ARBA" id="ARBA00023163"/>
    </source>
</evidence>
<keyword evidence="1" id="KW-0805">Transcription regulation</keyword>
<gene>
    <name evidence="5" type="ORF">EDD80_10183</name>
</gene>
<evidence type="ECO:0000256" key="1">
    <source>
        <dbReference type="ARBA" id="ARBA00023015"/>
    </source>
</evidence>
<dbReference type="CDD" id="cd06267">
    <property type="entry name" value="PBP1_LacI_sugar_binding-like"/>
    <property type="match status" value="1"/>
</dbReference>
<dbReference type="AlphaFoldDB" id="A0A4R3KY04"/>
<dbReference type="PROSITE" id="PS50932">
    <property type="entry name" value="HTH_LACI_2"/>
    <property type="match status" value="1"/>
</dbReference>